<dbReference type="InterPro" id="IPR025486">
    <property type="entry name" value="DUF4378"/>
</dbReference>
<evidence type="ECO:0008006" key="7">
    <source>
        <dbReference type="Google" id="ProtNLM"/>
    </source>
</evidence>
<gene>
    <name evidence="5" type="ORF">GIB67_009556</name>
</gene>
<feature type="domain" description="DUF3741" evidence="4">
    <location>
        <begin position="309"/>
        <end position="326"/>
    </location>
</feature>
<evidence type="ECO:0000256" key="2">
    <source>
        <dbReference type="SAM" id="MobiDB-lite"/>
    </source>
</evidence>
<sequence length="1033" mass="115230">MSAKLLHALTDDNPDLQKQIGCMTGIFQLFDRHHIAPSKRITAHGHKRVPSGHSNLNNEILASEPIIEKKLSKNAADNHRVSTESSRASFSSSSCSSSFSSFDCNKISQPEPPTFEKTILPEKPLRDSPIVNQPNVSPQLARVSLDFRDLVKDSMNRDSRGLSVKTTAKEETVSREVKHRDSPRPLQISKAVDGSFGVNGKPWYLNDGRETSRSSHDTKDRSLFQKDTPRFSYDGREVSRSSFESRDNLKFATRLKELPRLSLDSRVSSIKSSNSDAKSNFGLKDLQRNSSVNSSRTSNLQQESGTYKKPPSVVAKLMGLEELPNSISAIKTSQSEDCDPFSKSTKANNGSKQSRVSSPRTSSPRDLVSPRLTNQDSVMKPVSRLPVELAPWKQLDSAQDHYKLPMKSPNSSPSVYAEIEKRLKELEFKQSDKDLRALKQILDAMQAKGLLEKKNEVHQISNIVSQRNYDYLDQTPRAANRRNPLINRPSSPTARGASPPRAFESPIVIMKPAKLVEKSSFSIQIDGLSNIRKLRNGDPMNNRIAKDLIPKGNRTPSFNDKKPNSRTLRSARTSNGSQQLVKENTGSFGRSSSGSVSPRLQQKKLELEKRSRPPIPSSDTSKPRRQSRQPIESGSPGGKYKAKNSNSYQSQDRLSDLSPQGDEISLRSDSNISLASQIDIDVTSTDRSAESNYLYFQRSKAKKITKRNKPSQGLNEDDGPLAELITPEQPSPISVLDSSFYKDDLPSPVKKITNTFIDDETEEEGWSPVSEKSAVLNPSSDTNRKKLENVEHLVQKLRRLNSNHNEATTDYIASLCENNNPDHRYISEMLLASGLLLRNLGSCFSTFQLHPSGHPINPDLFFVLEQTNGVSKDETRLKPGQEKVHRKLVFDAVNEILVQKLAFAGLSSEPQLQNRKLAGKMIPSGQKLLKELCSEIEDLQSIGESQNSLEKLQPNVESKSSADEYDDGLKSILLKDVTSPAENWTDFNNEISGLVLDVERLIFKDLVDEIVSGEATTLRANKTSRRCRQLFTK</sequence>
<feature type="region of interest" description="Disordered" evidence="2">
    <location>
        <begin position="475"/>
        <end position="501"/>
    </location>
</feature>
<feature type="region of interest" description="Disordered" evidence="2">
    <location>
        <begin position="158"/>
        <end position="230"/>
    </location>
</feature>
<feature type="coiled-coil region" evidence="1">
    <location>
        <begin position="783"/>
        <end position="810"/>
    </location>
</feature>
<reference evidence="5 6" key="1">
    <citation type="journal article" date="2020" name="IScience">
        <title>Genome Sequencing of the Endangered Kingdonia uniflora (Circaeasteraceae, Ranunculales) Reveals Potential Mechanisms of Evolutionary Specialization.</title>
        <authorList>
            <person name="Sun Y."/>
            <person name="Deng T."/>
            <person name="Zhang A."/>
            <person name="Moore M.J."/>
            <person name="Landis J.B."/>
            <person name="Lin N."/>
            <person name="Zhang H."/>
            <person name="Zhang X."/>
            <person name="Huang J."/>
            <person name="Zhang X."/>
            <person name="Sun H."/>
            <person name="Wang H."/>
        </authorList>
    </citation>
    <scope>NUCLEOTIDE SEQUENCE [LARGE SCALE GENOMIC DNA]</scope>
    <source>
        <strain evidence="5">TB1705</strain>
        <tissue evidence="5">Leaf</tissue>
    </source>
</reference>
<feature type="compositionally biased region" description="Low complexity" evidence="2">
    <location>
        <begin position="586"/>
        <end position="597"/>
    </location>
</feature>
<dbReference type="AlphaFoldDB" id="A0A7J7NW28"/>
<evidence type="ECO:0000259" key="3">
    <source>
        <dbReference type="Pfam" id="PF14309"/>
    </source>
</evidence>
<dbReference type="PANTHER" id="PTHR31680:SF4">
    <property type="entry name" value="LONGIFOLIA PROTEIN"/>
    <property type="match status" value="1"/>
</dbReference>
<feature type="compositionally biased region" description="Polar residues" evidence="2">
    <location>
        <begin position="565"/>
        <end position="585"/>
    </location>
</feature>
<evidence type="ECO:0000313" key="5">
    <source>
        <dbReference type="EMBL" id="KAF6171415.1"/>
    </source>
</evidence>
<feature type="region of interest" description="Disordered" evidence="2">
    <location>
        <begin position="110"/>
        <end position="136"/>
    </location>
</feature>
<dbReference type="GO" id="GO:0051513">
    <property type="term" value="P:regulation of monopolar cell growth"/>
    <property type="evidence" value="ECO:0007669"/>
    <property type="project" value="InterPro"/>
</dbReference>
<feature type="compositionally biased region" description="Low complexity" evidence="2">
    <location>
        <begin position="288"/>
        <end position="299"/>
    </location>
</feature>
<dbReference type="EMBL" id="JACGCM010000497">
    <property type="protein sequence ID" value="KAF6171415.1"/>
    <property type="molecule type" value="Genomic_DNA"/>
</dbReference>
<evidence type="ECO:0000256" key="1">
    <source>
        <dbReference type="SAM" id="Coils"/>
    </source>
</evidence>
<dbReference type="Proteomes" id="UP000541444">
    <property type="component" value="Unassembled WGS sequence"/>
</dbReference>
<dbReference type="OrthoDB" id="1929599at2759"/>
<dbReference type="PANTHER" id="PTHR31680">
    <property type="entry name" value="LONGIFOLIA PROTEIN"/>
    <property type="match status" value="1"/>
</dbReference>
<feature type="compositionally biased region" description="Low complexity" evidence="2">
    <location>
        <begin position="268"/>
        <end position="280"/>
    </location>
</feature>
<accession>A0A7J7NW28</accession>
<feature type="compositionally biased region" description="Polar residues" evidence="2">
    <location>
        <begin position="643"/>
        <end position="652"/>
    </location>
</feature>
<evidence type="ECO:0000259" key="4">
    <source>
        <dbReference type="Pfam" id="PF14383"/>
    </source>
</evidence>
<feature type="domain" description="DUF4378" evidence="3">
    <location>
        <begin position="822"/>
        <end position="1009"/>
    </location>
</feature>
<feature type="region of interest" description="Disordered" evidence="2">
    <location>
        <begin position="532"/>
        <end position="664"/>
    </location>
</feature>
<dbReference type="Pfam" id="PF14383">
    <property type="entry name" value="VARLMGL"/>
    <property type="match status" value="1"/>
</dbReference>
<proteinExistence type="predicted"/>
<dbReference type="Pfam" id="PF14309">
    <property type="entry name" value="DUF4378"/>
    <property type="match status" value="1"/>
</dbReference>
<dbReference type="InterPro" id="IPR032795">
    <property type="entry name" value="DUF3741-assoc"/>
</dbReference>
<comment type="caution">
    <text evidence="5">The sequence shown here is derived from an EMBL/GenBank/DDBJ whole genome shotgun (WGS) entry which is preliminary data.</text>
</comment>
<feature type="region of interest" description="Disordered" evidence="2">
    <location>
        <begin position="762"/>
        <end position="781"/>
    </location>
</feature>
<name>A0A7J7NW28_9MAGN</name>
<feature type="compositionally biased region" description="Basic and acidic residues" evidence="2">
    <location>
        <begin position="167"/>
        <end position="183"/>
    </location>
</feature>
<protein>
    <recommendedName>
        <fullName evidence="7">DUF4378 domain-containing protein</fullName>
    </recommendedName>
</protein>
<evidence type="ECO:0000313" key="6">
    <source>
        <dbReference type="Proteomes" id="UP000541444"/>
    </source>
</evidence>
<feature type="region of interest" description="Disordered" evidence="2">
    <location>
        <begin position="265"/>
        <end position="310"/>
    </location>
</feature>
<feature type="compositionally biased region" description="Basic and acidic residues" evidence="2">
    <location>
        <begin position="207"/>
        <end position="230"/>
    </location>
</feature>
<feature type="region of interest" description="Disordered" evidence="2">
    <location>
        <begin position="331"/>
        <end position="380"/>
    </location>
</feature>
<keyword evidence="1" id="KW-0175">Coiled coil</keyword>
<dbReference type="InterPro" id="IPR033334">
    <property type="entry name" value="LNG1/2"/>
</dbReference>
<feature type="compositionally biased region" description="Low complexity" evidence="2">
    <location>
        <begin position="351"/>
        <end position="365"/>
    </location>
</feature>
<feature type="region of interest" description="Disordered" evidence="2">
    <location>
        <begin position="704"/>
        <end position="728"/>
    </location>
</feature>
<organism evidence="5 6">
    <name type="scientific">Kingdonia uniflora</name>
    <dbReference type="NCBI Taxonomy" id="39325"/>
    <lineage>
        <taxon>Eukaryota</taxon>
        <taxon>Viridiplantae</taxon>
        <taxon>Streptophyta</taxon>
        <taxon>Embryophyta</taxon>
        <taxon>Tracheophyta</taxon>
        <taxon>Spermatophyta</taxon>
        <taxon>Magnoliopsida</taxon>
        <taxon>Ranunculales</taxon>
        <taxon>Circaeasteraceae</taxon>
        <taxon>Kingdonia</taxon>
    </lineage>
</organism>
<keyword evidence="6" id="KW-1185">Reference proteome</keyword>